<accession>A0ACC3NAP9</accession>
<organism evidence="1 2">
    <name type="scientific">Vermiconidia calcicola</name>
    <dbReference type="NCBI Taxonomy" id="1690605"/>
    <lineage>
        <taxon>Eukaryota</taxon>
        <taxon>Fungi</taxon>
        <taxon>Dikarya</taxon>
        <taxon>Ascomycota</taxon>
        <taxon>Pezizomycotina</taxon>
        <taxon>Dothideomycetes</taxon>
        <taxon>Dothideomycetidae</taxon>
        <taxon>Mycosphaerellales</taxon>
        <taxon>Extremaceae</taxon>
        <taxon>Vermiconidia</taxon>
    </lineage>
</organism>
<keyword evidence="2" id="KW-1185">Reference proteome</keyword>
<dbReference type="EMBL" id="JAUTXU010000063">
    <property type="protein sequence ID" value="KAK3713395.1"/>
    <property type="molecule type" value="Genomic_DNA"/>
</dbReference>
<proteinExistence type="predicted"/>
<evidence type="ECO:0000313" key="1">
    <source>
        <dbReference type="EMBL" id="KAK3713395.1"/>
    </source>
</evidence>
<sequence>MKLFSIFSGLTALSVASAATVSVSYDTTYDTASTSMTSVACSDGANGLITKYGYKTFGAIPKFPNIGGSSTIPGWNANTCGQCFAVTYKGKTVNILAIDTAPSGINMSLAAMNKLTGGQAQALGRINADIKKVGVGKCEMPSFHLFVVLLVDLFNQPVFGDLHDPADMNFEVLASCSCGNRTIRSNDIVCDSTPSSKIFDDSAIVRRNDSLGGVRILPAHE</sequence>
<reference evidence="1" key="1">
    <citation type="submission" date="2023-07" db="EMBL/GenBank/DDBJ databases">
        <title>Black Yeasts Isolated from many extreme environments.</title>
        <authorList>
            <person name="Coleine C."/>
            <person name="Stajich J.E."/>
            <person name="Selbmann L."/>
        </authorList>
    </citation>
    <scope>NUCLEOTIDE SEQUENCE</scope>
    <source>
        <strain evidence="1">CCFEE 5714</strain>
    </source>
</reference>
<comment type="caution">
    <text evidence="1">The sequence shown here is derived from an EMBL/GenBank/DDBJ whole genome shotgun (WGS) entry which is preliminary data.</text>
</comment>
<dbReference type="Proteomes" id="UP001281147">
    <property type="component" value="Unassembled WGS sequence"/>
</dbReference>
<name>A0ACC3NAP9_9PEZI</name>
<gene>
    <name evidence="1" type="ORF">LTR37_008587</name>
</gene>
<evidence type="ECO:0000313" key="2">
    <source>
        <dbReference type="Proteomes" id="UP001281147"/>
    </source>
</evidence>
<protein>
    <submittedName>
        <fullName evidence="1">Uncharacterized protein</fullName>
    </submittedName>
</protein>